<protein>
    <submittedName>
        <fullName evidence="2">Uncharacterized protein</fullName>
    </submittedName>
</protein>
<dbReference type="PANTHER" id="PTHR24411">
    <property type="entry name" value="NUCLEAR FACTOR ERYTHROID 2-RELATED FACTOR"/>
    <property type="match status" value="1"/>
</dbReference>
<dbReference type="PANTHER" id="PTHR24411:SF55">
    <property type="entry name" value="SEGMENTATION PROTEIN CAP'N'COLLAR"/>
    <property type="match status" value="1"/>
</dbReference>
<organism evidence="2 3">
    <name type="scientific">Vespula vulgaris</name>
    <name type="common">Yellow jacket</name>
    <name type="synonym">Wasp</name>
    <dbReference type="NCBI Taxonomy" id="7454"/>
    <lineage>
        <taxon>Eukaryota</taxon>
        <taxon>Metazoa</taxon>
        <taxon>Ecdysozoa</taxon>
        <taxon>Arthropoda</taxon>
        <taxon>Hexapoda</taxon>
        <taxon>Insecta</taxon>
        <taxon>Pterygota</taxon>
        <taxon>Neoptera</taxon>
        <taxon>Endopterygota</taxon>
        <taxon>Hymenoptera</taxon>
        <taxon>Apocrita</taxon>
        <taxon>Aculeata</taxon>
        <taxon>Vespoidea</taxon>
        <taxon>Vespidae</taxon>
        <taxon>Vespinae</taxon>
        <taxon>Vespula</taxon>
    </lineage>
</organism>
<evidence type="ECO:0000313" key="2">
    <source>
        <dbReference type="EMBL" id="KAF7400663.1"/>
    </source>
</evidence>
<feature type="compositionally biased region" description="Basic and acidic residues" evidence="1">
    <location>
        <begin position="7"/>
        <end position="19"/>
    </location>
</feature>
<evidence type="ECO:0000313" key="3">
    <source>
        <dbReference type="Proteomes" id="UP000614350"/>
    </source>
</evidence>
<evidence type="ECO:0000256" key="1">
    <source>
        <dbReference type="SAM" id="MobiDB-lite"/>
    </source>
</evidence>
<accession>A0A834K5W5</accession>
<dbReference type="GO" id="GO:0000981">
    <property type="term" value="F:DNA-binding transcription factor activity, RNA polymerase II-specific"/>
    <property type="evidence" value="ECO:0007669"/>
    <property type="project" value="TreeGrafter"/>
</dbReference>
<dbReference type="InterPro" id="IPR047167">
    <property type="entry name" value="NFE2-like"/>
</dbReference>
<dbReference type="Proteomes" id="UP000614350">
    <property type="component" value="Unassembled WGS sequence"/>
</dbReference>
<proteinExistence type="predicted"/>
<reference evidence="2" key="1">
    <citation type="journal article" date="2020" name="G3 (Bethesda)">
        <title>High-Quality Assemblies for Three Invasive Social Wasps from the &lt;i&gt;Vespula&lt;/i&gt; Genus.</title>
        <authorList>
            <person name="Harrop T.W.R."/>
            <person name="Guhlin J."/>
            <person name="McLaughlin G.M."/>
            <person name="Permina E."/>
            <person name="Stockwell P."/>
            <person name="Gilligan J."/>
            <person name="Le Lec M.F."/>
            <person name="Gruber M.A.M."/>
            <person name="Quinn O."/>
            <person name="Lovegrove M."/>
            <person name="Duncan E.J."/>
            <person name="Remnant E.J."/>
            <person name="Van Eeckhoven J."/>
            <person name="Graham B."/>
            <person name="Knapp R.A."/>
            <person name="Langford K.W."/>
            <person name="Kronenberg Z."/>
            <person name="Press M.O."/>
            <person name="Eacker S.M."/>
            <person name="Wilson-Rankin E.E."/>
            <person name="Purcell J."/>
            <person name="Lester P.J."/>
            <person name="Dearden P.K."/>
        </authorList>
    </citation>
    <scope>NUCLEOTIDE SEQUENCE</scope>
    <source>
        <strain evidence="2">Marl-1</strain>
    </source>
</reference>
<feature type="region of interest" description="Disordered" evidence="1">
    <location>
        <begin position="81"/>
        <end position="103"/>
    </location>
</feature>
<dbReference type="AlphaFoldDB" id="A0A834K5W5"/>
<comment type="caution">
    <text evidence="2">The sequence shown here is derived from an EMBL/GenBank/DDBJ whole genome shotgun (WGS) entry which is preliminary data.</text>
</comment>
<dbReference type="EMBL" id="JACSEA010000005">
    <property type="protein sequence ID" value="KAF7400663.1"/>
    <property type="molecule type" value="Genomic_DNA"/>
</dbReference>
<name>A0A834K5W5_VESVU</name>
<keyword evidence="3" id="KW-1185">Reference proteome</keyword>
<sequence length="156" mass="17570">MGLPARDTSERRNKNEPRKGISKVQDMDLIEVLWKQDVDLGFTLVEPTSTSCKKKVASTSDKESEDEIEKLKALEAINATNQKEDAEEAEVKQQQEDNPWAGRDYTVDLETEFPIKEVDQTCWNAVHAPIGFLCASSEQLNTSWSFVAAYSRTVSN</sequence>
<dbReference type="GO" id="GO:0000978">
    <property type="term" value="F:RNA polymerase II cis-regulatory region sequence-specific DNA binding"/>
    <property type="evidence" value="ECO:0007669"/>
    <property type="project" value="InterPro"/>
</dbReference>
<dbReference type="GO" id="GO:0005634">
    <property type="term" value="C:nucleus"/>
    <property type="evidence" value="ECO:0007669"/>
    <property type="project" value="TreeGrafter"/>
</dbReference>
<gene>
    <name evidence="2" type="ORF">HZH66_005847</name>
</gene>
<feature type="region of interest" description="Disordered" evidence="1">
    <location>
        <begin position="1"/>
        <end position="22"/>
    </location>
</feature>